<organism evidence="3 4">
    <name type="scientific">Rhizoctonia solani</name>
    <dbReference type="NCBI Taxonomy" id="456999"/>
    <lineage>
        <taxon>Eukaryota</taxon>
        <taxon>Fungi</taxon>
        <taxon>Dikarya</taxon>
        <taxon>Basidiomycota</taxon>
        <taxon>Agaricomycotina</taxon>
        <taxon>Agaricomycetes</taxon>
        <taxon>Cantharellales</taxon>
        <taxon>Ceratobasidiaceae</taxon>
        <taxon>Rhizoctonia</taxon>
    </lineage>
</organism>
<dbReference type="AlphaFoldDB" id="A0A8H3CSJ9"/>
<name>A0A8H3CSJ9_9AGAM</name>
<evidence type="ECO:0000256" key="2">
    <source>
        <dbReference type="SAM" id="MobiDB-lite"/>
    </source>
</evidence>
<proteinExistence type="predicted"/>
<evidence type="ECO:0000313" key="4">
    <source>
        <dbReference type="Proteomes" id="UP000663888"/>
    </source>
</evidence>
<evidence type="ECO:0000313" key="3">
    <source>
        <dbReference type="EMBL" id="CAE6495364.1"/>
    </source>
</evidence>
<dbReference type="EMBL" id="CAJMWX010001542">
    <property type="protein sequence ID" value="CAE6495364.1"/>
    <property type="molecule type" value="Genomic_DNA"/>
</dbReference>
<comment type="caution">
    <text evidence="3">The sequence shown here is derived from an EMBL/GenBank/DDBJ whole genome shotgun (WGS) entry which is preliminary data.</text>
</comment>
<protein>
    <submittedName>
        <fullName evidence="3">Uncharacterized protein</fullName>
    </submittedName>
</protein>
<feature type="region of interest" description="Disordered" evidence="2">
    <location>
        <begin position="95"/>
        <end position="117"/>
    </location>
</feature>
<feature type="region of interest" description="Disordered" evidence="2">
    <location>
        <begin position="1"/>
        <end position="41"/>
    </location>
</feature>
<dbReference type="Proteomes" id="UP000663888">
    <property type="component" value="Unassembled WGS sequence"/>
</dbReference>
<gene>
    <name evidence="3" type="ORF">RDB_LOCUS146194</name>
</gene>
<sequence>MSYADKSLANGKDSQSPEEAASMPPPETHPTTHEPPITVGIISMPMPDHPTPVRSTELLANNPIDKLEAPPLPPKEPKTTYSCSHKNVMIKVKRSFGGRGNGRQGAKDAYHSSSHQQRIQDQELLISDLKECLGQRDIHIKDLERLIHQYQRQLQEAEALRQELSSVRNHLRLGDEDEPWVIEQKFGEINKRVDDISVNFSKFLCKASAHRELDTLYLLEQLLIHQRYERKASIEAAYPIEAEEFIELGCRSMLNGLLIDTVLDPNTFNPEWDSSTNELFCKVYRTTQENDAQVNAGRWRISTFNAIPDDVRSYCENRAKSFCDDTLVPFCQTAYDTEVCSTAKELVLPDIVALLQLAYAWSYHTRSTVLMLDFEAIYFLPGDHFNRSFSELEKSGTKSPSPEVILLTAQLGLCSYKALGDGKQECVCQKKAVVSWNDYFCG</sequence>
<reference evidence="3" key="1">
    <citation type="submission" date="2021-01" db="EMBL/GenBank/DDBJ databases">
        <authorList>
            <person name="Kaushik A."/>
        </authorList>
    </citation>
    <scope>NUCLEOTIDE SEQUENCE</scope>
    <source>
        <strain evidence="3">AG4-R118</strain>
    </source>
</reference>
<evidence type="ECO:0000256" key="1">
    <source>
        <dbReference type="SAM" id="Coils"/>
    </source>
</evidence>
<accession>A0A8H3CSJ9</accession>
<keyword evidence="1" id="KW-0175">Coiled coil</keyword>
<feature type="coiled-coil region" evidence="1">
    <location>
        <begin position="140"/>
        <end position="170"/>
    </location>
</feature>